<reference evidence="1" key="1">
    <citation type="journal article" date="2015" name="Nature">
        <title>Complex archaea that bridge the gap between prokaryotes and eukaryotes.</title>
        <authorList>
            <person name="Spang A."/>
            <person name="Saw J.H."/>
            <person name="Jorgensen S.L."/>
            <person name="Zaremba-Niedzwiedzka K."/>
            <person name="Martijn J."/>
            <person name="Lind A.E."/>
            <person name="van Eijk R."/>
            <person name="Schleper C."/>
            <person name="Guy L."/>
            <person name="Ettema T.J."/>
        </authorList>
    </citation>
    <scope>NUCLEOTIDE SEQUENCE</scope>
</reference>
<dbReference type="EMBL" id="LAZR01001275">
    <property type="protein sequence ID" value="KKN47465.1"/>
    <property type="molecule type" value="Genomic_DNA"/>
</dbReference>
<name>A0A0F9QT46_9ZZZZ</name>
<sequence>MNMPLRRPDWRRDCLLAANHELIAHYQQSPSACLALQISRNYRLLLTQDDRLSLKDIWRSYSKNWFGVYCKHKHIEPSTFTFSI</sequence>
<gene>
    <name evidence="1" type="ORF">LCGC14_0662660</name>
</gene>
<organism evidence="1">
    <name type="scientific">marine sediment metagenome</name>
    <dbReference type="NCBI Taxonomy" id="412755"/>
    <lineage>
        <taxon>unclassified sequences</taxon>
        <taxon>metagenomes</taxon>
        <taxon>ecological metagenomes</taxon>
    </lineage>
</organism>
<comment type="caution">
    <text evidence="1">The sequence shown here is derived from an EMBL/GenBank/DDBJ whole genome shotgun (WGS) entry which is preliminary data.</text>
</comment>
<accession>A0A0F9QT46</accession>
<protein>
    <submittedName>
        <fullName evidence="1">Uncharacterized protein</fullName>
    </submittedName>
</protein>
<evidence type="ECO:0000313" key="1">
    <source>
        <dbReference type="EMBL" id="KKN47465.1"/>
    </source>
</evidence>
<proteinExistence type="predicted"/>
<dbReference type="AlphaFoldDB" id="A0A0F9QT46"/>